<feature type="transmembrane region" description="Helical" evidence="1">
    <location>
        <begin position="6"/>
        <end position="26"/>
    </location>
</feature>
<keyword evidence="1" id="KW-0472">Membrane</keyword>
<dbReference type="OrthoDB" id="1954971at2"/>
<accession>R1CXD0</accession>
<gene>
    <name evidence="2" type="ORF">L21TH_0638</name>
</gene>
<reference evidence="2 3" key="1">
    <citation type="journal article" date="2015" name="Geomicrobiol. J.">
        <title>Caldisalinibacter kiritimatiensis gen. nov., sp. nov., a moderately thermohalophilic thiosulfate-reducing bacterium from a hypersaline microbial mat.</title>
        <authorList>
            <person name="Ben Hania W."/>
            <person name="Joseph M."/>
            <person name="Fiebig A."/>
            <person name="Bunk B."/>
            <person name="Klenk H.-P."/>
            <person name="Fardeau M.-L."/>
            <person name="Spring S."/>
        </authorList>
    </citation>
    <scope>NUCLEOTIDE SEQUENCE [LARGE SCALE GENOMIC DNA]</scope>
    <source>
        <strain evidence="2 3">L21-TH-D2</strain>
    </source>
</reference>
<evidence type="ECO:0000256" key="1">
    <source>
        <dbReference type="SAM" id="Phobius"/>
    </source>
</evidence>
<dbReference type="AlphaFoldDB" id="R1CXD0"/>
<comment type="caution">
    <text evidence="2">The sequence shown here is derived from an EMBL/GenBank/DDBJ whole genome shotgun (WGS) entry which is preliminary data.</text>
</comment>
<dbReference type="Proteomes" id="UP000013378">
    <property type="component" value="Unassembled WGS sequence"/>
</dbReference>
<dbReference type="STRING" id="1304284.L21TH_0638"/>
<organism evidence="2 3">
    <name type="scientific">Caldisalinibacter kiritimatiensis</name>
    <dbReference type="NCBI Taxonomy" id="1304284"/>
    <lineage>
        <taxon>Bacteria</taxon>
        <taxon>Bacillati</taxon>
        <taxon>Bacillota</taxon>
        <taxon>Tissierellia</taxon>
        <taxon>Tissierellales</taxon>
        <taxon>Thermohalobacteraceae</taxon>
        <taxon>Caldisalinibacter</taxon>
    </lineage>
</organism>
<keyword evidence="1" id="KW-0812">Transmembrane</keyword>
<protein>
    <submittedName>
        <fullName evidence="2">Uncharacterized protein</fullName>
    </submittedName>
</protein>
<keyword evidence="1" id="KW-1133">Transmembrane helix</keyword>
<proteinExistence type="predicted"/>
<evidence type="ECO:0000313" key="2">
    <source>
        <dbReference type="EMBL" id="EOD01284.1"/>
    </source>
</evidence>
<sequence>MFLLYIQAFVIMLFLVSVFGYVLVVLKEKLYLKRNIILIDKKSVKKEYIDEVDLKEFIVGGIHVRAGDEVKVILSSNESMEGIIIGANKKDDLILMVTHKDEIRKFRVSRIKKFKIISKYGKFFK</sequence>
<evidence type="ECO:0000313" key="3">
    <source>
        <dbReference type="Proteomes" id="UP000013378"/>
    </source>
</evidence>
<keyword evidence="3" id="KW-1185">Reference proteome</keyword>
<name>R1CXD0_9FIRM</name>
<dbReference type="eggNOG" id="ENOG5032TXE">
    <property type="taxonomic scope" value="Bacteria"/>
</dbReference>
<dbReference type="EMBL" id="ARZA01000066">
    <property type="protein sequence ID" value="EOD01284.1"/>
    <property type="molecule type" value="Genomic_DNA"/>
</dbReference>
<dbReference type="RefSeq" id="WP_006308877.1">
    <property type="nucleotide sequence ID" value="NZ_ARZA01000066.1"/>
</dbReference>